<dbReference type="AlphaFoldDB" id="A0A1G2SZI3"/>
<reference evidence="1 2" key="1">
    <citation type="journal article" date="2016" name="Nat. Commun.">
        <title>Thousands of microbial genomes shed light on interconnected biogeochemical processes in an aquifer system.</title>
        <authorList>
            <person name="Anantharaman K."/>
            <person name="Brown C.T."/>
            <person name="Hug L.A."/>
            <person name="Sharon I."/>
            <person name="Castelle C.J."/>
            <person name="Probst A.J."/>
            <person name="Thomas B.C."/>
            <person name="Singh A."/>
            <person name="Wilkins M.J."/>
            <person name="Karaoz U."/>
            <person name="Brodie E.L."/>
            <person name="Williams K.H."/>
            <person name="Hubbard S.S."/>
            <person name="Banfield J.F."/>
        </authorList>
    </citation>
    <scope>NUCLEOTIDE SEQUENCE [LARGE SCALE GENOMIC DNA]</scope>
</reference>
<proteinExistence type="predicted"/>
<evidence type="ECO:0000313" key="2">
    <source>
        <dbReference type="Proteomes" id="UP000178538"/>
    </source>
</evidence>
<protein>
    <submittedName>
        <fullName evidence="1">Uncharacterized protein</fullName>
    </submittedName>
</protein>
<comment type="caution">
    <text evidence="1">The sequence shown here is derived from an EMBL/GenBank/DDBJ whole genome shotgun (WGS) entry which is preliminary data.</text>
</comment>
<sequence length="198" mass="22319">MQKVDVSELQGPLTEFFDQIGGHNGRARFDEFKLWLKGVILTALEALIDLSIPCTLPFKGAERISPAKSGVVKLEKRGDDLFLDGKKINLFLSDGQRNGHTIGGHDLRKELETRGGNVGGSILDHLVAHPELWPESWKKDSNGNTIYVFFWDDIFRYSNGNLCVRYGYWCDSKVISYSYYLGHDWDFRSPAASSQVSS</sequence>
<dbReference type="EMBL" id="MHVG01000021">
    <property type="protein sequence ID" value="OHA90009.1"/>
    <property type="molecule type" value="Genomic_DNA"/>
</dbReference>
<dbReference type="Proteomes" id="UP000178538">
    <property type="component" value="Unassembled WGS sequence"/>
</dbReference>
<accession>A0A1G2SZI3</accession>
<name>A0A1G2SZI3_9BACT</name>
<evidence type="ECO:0000313" key="1">
    <source>
        <dbReference type="EMBL" id="OHA90009.1"/>
    </source>
</evidence>
<gene>
    <name evidence="1" type="ORF">A2832_01835</name>
</gene>
<organism evidence="1 2">
    <name type="scientific">Candidatus Zambryskibacteria bacterium RIFCSPHIGHO2_01_FULL_44_22b</name>
    <dbReference type="NCBI Taxonomy" id="1802737"/>
    <lineage>
        <taxon>Bacteria</taxon>
        <taxon>Candidatus Zambryskiibacteriota</taxon>
    </lineage>
</organism>